<evidence type="ECO:0000256" key="6">
    <source>
        <dbReference type="ARBA" id="ARBA00023310"/>
    </source>
</evidence>
<dbReference type="InterPro" id="IPR000711">
    <property type="entry name" value="ATPase_OSCP/dsu"/>
</dbReference>
<keyword evidence="5" id="KW-0472">Membrane</keyword>
<evidence type="ECO:0008006" key="8">
    <source>
        <dbReference type="Google" id="ProtNLM"/>
    </source>
</evidence>
<keyword evidence="3" id="KW-0375">Hydrogen ion transport</keyword>
<protein>
    <recommendedName>
        <fullName evidence="8">ATP synthase subunit delta</fullName>
    </recommendedName>
</protein>
<sequence length="150" mass="16494">MTNRAVAARYARALFEVSRDSGDVEKTEQDILSFQQTLDSHDTLRSALLNPAISVVNKRGLVGALLSKMQLSALAARLLLMLADRDRLELLPEVSESYNALLMDHFGVVRARITTAEPLDSSHLKSMVQALASATDRKIKVETSVDETLV</sequence>
<dbReference type="Gene3D" id="1.10.520.20">
    <property type="entry name" value="N-terminal domain of the delta subunit of the F1F0-ATP synthase"/>
    <property type="match status" value="1"/>
</dbReference>
<dbReference type="EMBL" id="UINC01086993">
    <property type="protein sequence ID" value="SVC35954.1"/>
    <property type="molecule type" value="Genomic_DNA"/>
</dbReference>
<proteinExistence type="predicted"/>
<evidence type="ECO:0000313" key="7">
    <source>
        <dbReference type="EMBL" id="SVC35954.1"/>
    </source>
</evidence>
<evidence type="ECO:0000256" key="3">
    <source>
        <dbReference type="ARBA" id="ARBA00022781"/>
    </source>
</evidence>
<dbReference type="SUPFAM" id="SSF47928">
    <property type="entry name" value="N-terminal domain of the delta subunit of the F1F0-ATP synthase"/>
    <property type="match status" value="1"/>
</dbReference>
<evidence type="ECO:0000256" key="4">
    <source>
        <dbReference type="ARBA" id="ARBA00023065"/>
    </source>
</evidence>
<dbReference type="NCBIfam" id="TIGR01145">
    <property type="entry name" value="ATP_synt_delta"/>
    <property type="match status" value="1"/>
</dbReference>
<dbReference type="PRINTS" id="PR00125">
    <property type="entry name" value="ATPASEDELTA"/>
</dbReference>
<keyword evidence="4" id="KW-0406">Ion transport</keyword>
<keyword evidence="6" id="KW-0066">ATP synthesis</keyword>
<keyword evidence="2" id="KW-0813">Transport</keyword>
<dbReference type="AlphaFoldDB" id="A0A382LGF5"/>
<reference evidence="7" key="1">
    <citation type="submission" date="2018-05" db="EMBL/GenBank/DDBJ databases">
        <authorList>
            <person name="Lanie J.A."/>
            <person name="Ng W.-L."/>
            <person name="Kazmierczak K.M."/>
            <person name="Andrzejewski T.M."/>
            <person name="Davidsen T.M."/>
            <person name="Wayne K.J."/>
            <person name="Tettelin H."/>
            <person name="Glass J.I."/>
            <person name="Rusch D."/>
            <person name="Podicherti R."/>
            <person name="Tsui H.-C.T."/>
            <person name="Winkler M.E."/>
        </authorList>
    </citation>
    <scope>NUCLEOTIDE SEQUENCE</scope>
</reference>
<feature type="non-terminal residue" evidence="7">
    <location>
        <position position="150"/>
    </location>
</feature>
<evidence type="ECO:0000256" key="1">
    <source>
        <dbReference type="ARBA" id="ARBA00004370"/>
    </source>
</evidence>
<dbReference type="InterPro" id="IPR026015">
    <property type="entry name" value="ATP_synth_OSCP/delta_N_sf"/>
</dbReference>
<comment type="subcellular location">
    <subcellularLocation>
        <location evidence="1">Membrane</location>
    </subcellularLocation>
</comment>
<accession>A0A382LGF5</accession>
<evidence type="ECO:0000256" key="2">
    <source>
        <dbReference type="ARBA" id="ARBA00022448"/>
    </source>
</evidence>
<dbReference type="PANTHER" id="PTHR11910">
    <property type="entry name" value="ATP SYNTHASE DELTA CHAIN"/>
    <property type="match status" value="1"/>
</dbReference>
<dbReference type="GO" id="GO:0016020">
    <property type="term" value="C:membrane"/>
    <property type="evidence" value="ECO:0007669"/>
    <property type="project" value="UniProtKB-SubCell"/>
</dbReference>
<evidence type="ECO:0000256" key="5">
    <source>
        <dbReference type="ARBA" id="ARBA00023136"/>
    </source>
</evidence>
<name>A0A382LGF5_9ZZZZ</name>
<gene>
    <name evidence="7" type="ORF">METZ01_LOCUS288808</name>
</gene>
<dbReference type="Pfam" id="PF00213">
    <property type="entry name" value="OSCP"/>
    <property type="match status" value="1"/>
</dbReference>
<organism evidence="7">
    <name type="scientific">marine metagenome</name>
    <dbReference type="NCBI Taxonomy" id="408172"/>
    <lineage>
        <taxon>unclassified sequences</taxon>
        <taxon>metagenomes</taxon>
        <taxon>ecological metagenomes</taxon>
    </lineage>
</organism>
<dbReference type="GO" id="GO:0046933">
    <property type="term" value="F:proton-transporting ATP synthase activity, rotational mechanism"/>
    <property type="evidence" value="ECO:0007669"/>
    <property type="project" value="InterPro"/>
</dbReference>